<dbReference type="STRING" id="2342.SOPEG_1954"/>
<feature type="transmembrane region" description="Helical" evidence="9">
    <location>
        <begin position="144"/>
        <end position="169"/>
    </location>
</feature>
<name>W0HJE7_9GAMM</name>
<dbReference type="GO" id="GO:0140359">
    <property type="term" value="F:ABC-type transporter activity"/>
    <property type="evidence" value="ECO:0007669"/>
    <property type="project" value="InterPro"/>
</dbReference>
<gene>
    <name evidence="11" type="ORF">SOPEG_1954</name>
</gene>
<keyword evidence="3 9" id="KW-0813">Transport</keyword>
<evidence type="ECO:0000256" key="8">
    <source>
        <dbReference type="ARBA" id="ARBA00023136"/>
    </source>
</evidence>
<dbReference type="RefSeq" id="WP_025245292.1">
    <property type="nucleotide sequence ID" value="NZ_CP006568.1"/>
</dbReference>
<evidence type="ECO:0000256" key="6">
    <source>
        <dbReference type="ARBA" id="ARBA00022989"/>
    </source>
</evidence>
<comment type="similarity">
    <text evidence="2 9">Belongs to the ABC-2 integral membrane protein family.</text>
</comment>
<keyword evidence="7" id="KW-0762">Sugar transport</keyword>
<evidence type="ECO:0000313" key="12">
    <source>
        <dbReference type="Proteomes" id="UP000019025"/>
    </source>
</evidence>
<dbReference type="EMBL" id="CP006568">
    <property type="protein sequence ID" value="AHF73909.1"/>
    <property type="molecule type" value="Genomic_DNA"/>
</dbReference>
<dbReference type="eggNOG" id="COG1682">
    <property type="taxonomic scope" value="Bacteria"/>
</dbReference>
<protein>
    <recommendedName>
        <fullName evidence="9">Transport permease protein</fullName>
    </recommendedName>
</protein>
<dbReference type="PROSITE" id="PS51012">
    <property type="entry name" value="ABC_TM2"/>
    <property type="match status" value="1"/>
</dbReference>
<dbReference type="KEGG" id="pes:SOPEG_1954"/>
<feature type="transmembrane region" description="Helical" evidence="9">
    <location>
        <begin position="181"/>
        <end position="199"/>
    </location>
</feature>
<feature type="transmembrane region" description="Helical" evidence="9">
    <location>
        <begin position="111"/>
        <end position="138"/>
    </location>
</feature>
<dbReference type="InterPro" id="IPR047817">
    <property type="entry name" value="ABC2_TM_bact-type"/>
</dbReference>
<keyword evidence="12" id="KW-1185">Reference proteome</keyword>
<accession>W0HJE7</accession>
<dbReference type="Pfam" id="PF01061">
    <property type="entry name" value="ABC2_membrane"/>
    <property type="match status" value="1"/>
</dbReference>
<comment type="subcellular location">
    <subcellularLocation>
        <location evidence="9">Cell inner membrane</location>
        <topology evidence="9">Multi-pass membrane protein</topology>
    </subcellularLocation>
    <subcellularLocation>
        <location evidence="1">Cell membrane</location>
        <topology evidence="1">Multi-pass membrane protein</topology>
    </subcellularLocation>
</comment>
<evidence type="ECO:0000256" key="2">
    <source>
        <dbReference type="ARBA" id="ARBA00007783"/>
    </source>
</evidence>
<keyword evidence="7" id="KW-0625">Polysaccharide transport</keyword>
<dbReference type="PATRIC" id="fig|2342.5.peg.2064"/>
<feature type="transmembrane region" description="Helical" evidence="9">
    <location>
        <begin position="69"/>
        <end position="90"/>
    </location>
</feature>
<feature type="domain" description="ABC transmembrane type-2" evidence="10">
    <location>
        <begin position="34"/>
        <end position="258"/>
    </location>
</feature>
<keyword evidence="8 9" id="KW-0472">Membrane</keyword>
<evidence type="ECO:0000256" key="9">
    <source>
        <dbReference type="RuleBase" id="RU361157"/>
    </source>
</evidence>
<feature type="transmembrane region" description="Helical" evidence="9">
    <location>
        <begin position="31"/>
        <end position="57"/>
    </location>
</feature>
<evidence type="ECO:0000313" key="11">
    <source>
        <dbReference type="EMBL" id="AHF73909.1"/>
    </source>
</evidence>
<evidence type="ECO:0000256" key="5">
    <source>
        <dbReference type="ARBA" id="ARBA00022692"/>
    </source>
</evidence>
<dbReference type="GO" id="GO:0015774">
    <property type="term" value="P:polysaccharide transport"/>
    <property type="evidence" value="ECO:0007669"/>
    <property type="project" value="UniProtKB-KW"/>
</dbReference>
<organism evidence="11 12">
    <name type="scientific">Candidatus Sodalis pierantonii str. SOPE</name>
    <dbReference type="NCBI Taxonomy" id="2342"/>
    <lineage>
        <taxon>Bacteria</taxon>
        <taxon>Pseudomonadati</taxon>
        <taxon>Pseudomonadota</taxon>
        <taxon>Gammaproteobacteria</taxon>
        <taxon>Enterobacterales</taxon>
        <taxon>Bruguierivoracaceae</taxon>
        <taxon>Sodalis</taxon>
    </lineage>
</organism>
<keyword evidence="6 9" id="KW-1133">Transmembrane helix</keyword>
<dbReference type="InterPro" id="IPR013525">
    <property type="entry name" value="ABC2_TM"/>
</dbReference>
<dbReference type="PANTHER" id="PTHR30413">
    <property type="entry name" value="INNER MEMBRANE TRANSPORT PERMEASE"/>
    <property type="match status" value="1"/>
</dbReference>
<dbReference type="AlphaFoldDB" id="W0HJE7"/>
<dbReference type="GO" id="GO:0015920">
    <property type="term" value="P:lipopolysaccharide transport"/>
    <property type="evidence" value="ECO:0007669"/>
    <property type="project" value="TreeGrafter"/>
</dbReference>
<sequence length="266" mass="30373">MLNALFGSISRYRGFIIDSIRRDFQSRYQKSSFLGALWLILQPVAMISVYTLVFSSLMRARMPDMNTPFAYSIYLCSGVLTWGLFTETLNGLVNVFLNNANILKKLNFPRICLPIIVSVSSLINFLIIFALFVLFMVVSGTFPGWIFFAIIPVLLVQMMFTVGLGIILGVMNVFVRDVGQFVVILLQFWFWFTPIVYAARTLPEWARATIRFNPMATLVESYQNVLLYHHMPDWLALAPVTAVALVLFAIGWRMFQRHAADIVDEI</sequence>
<evidence type="ECO:0000256" key="4">
    <source>
        <dbReference type="ARBA" id="ARBA00022475"/>
    </source>
</evidence>
<keyword evidence="4 9" id="KW-1003">Cell membrane</keyword>
<dbReference type="PANTHER" id="PTHR30413:SF10">
    <property type="entry name" value="CAPSULE POLYSACCHARIDE EXPORT INNER-MEMBRANE PROTEIN CTRC"/>
    <property type="match status" value="1"/>
</dbReference>
<reference evidence="11 12" key="1">
    <citation type="journal article" date="2014" name="Genome Biol. Evol.">
        <title>Genome degeneration and adaptation in a nascent stage of symbiosis.</title>
        <authorList>
            <person name="Oakeson K.F."/>
            <person name="Gil R."/>
            <person name="Clayton A.L."/>
            <person name="Dunn D.M."/>
            <person name="von Niederhausern A.C."/>
            <person name="Hamil C."/>
            <person name="Aoyagi A."/>
            <person name="Duval B."/>
            <person name="Baca A."/>
            <person name="Silva F.J."/>
            <person name="Vallier A."/>
            <person name="Jackson D.G."/>
            <person name="Latorre A."/>
            <person name="Weiss R.B."/>
            <person name="Heddi A."/>
            <person name="Moya A."/>
            <person name="Dale C."/>
        </authorList>
    </citation>
    <scope>NUCLEOTIDE SEQUENCE [LARGE SCALE GENOMIC DNA]</scope>
    <source>
        <strain evidence="12">none</strain>
    </source>
</reference>
<dbReference type="GO" id="GO:0005886">
    <property type="term" value="C:plasma membrane"/>
    <property type="evidence" value="ECO:0007669"/>
    <property type="project" value="UniProtKB-SubCell"/>
</dbReference>
<dbReference type="Proteomes" id="UP000019025">
    <property type="component" value="Chromosome"/>
</dbReference>
<evidence type="ECO:0000259" key="10">
    <source>
        <dbReference type="PROSITE" id="PS51012"/>
    </source>
</evidence>
<proteinExistence type="inferred from homology"/>
<dbReference type="HOGENOM" id="CLU_060703_1_1_6"/>
<feature type="transmembrane region" description="Helical" evidence="9">
    <location>
        <begin position="234"/>
        <end position="252"/>
    </location>
</feature>
<evidence type="ECO:0000256" key="7">
    <source>
        <dbReference type="ARBA" id="ARBA00023047"/>
    </source>
</evidence>
<evidence type="ECO:0000256" key="3">
    <source>
        <dbReference type="ARBA" id="ARBA00022448"/>
    </source>
</evidence>
<evidence type="ECO:0000256" key="1">
    <source>
        <dbReference type="ARBA" id="ARBA00004651"/>
    </source>
</evidence>
<keyword evidence="5 9" id="KW-0812">Transmembrane</keyword>